<dbReference type="PANTHER" id="PTHR24379:SF127">
    <property type="entry name" value="BLOODY FINGERS-RELATED"/>
    <property type="match status" value="1"/>
</dbReference>
<evidence type="ECO:0000256" key="1">
    <source>
        <dbReference type="ARBA" id="ARBA00022723"/>
    </source>
</evidence>
<gene>
    <name evidence="7" type="ORF">OBRU01_24836</name>
</gene>
<evidence type="ECO:0000256" key="4">
    <source>
        <dbReference type="ARBA" id="ARBA00022833"/>
    </source>
</evidence>
<feature type="domain" description="C2H2-type" evidence="6">
    <location>
        <begin position="937"/>
        <end position="964"/>
    </location>
</feature>
<dbReference type="SMART" id="SM00355">
    <property type="entry name" value="ZnF_C2H2"/>
    <property type="match status" value="10"/>
</dbReference>
<name>A0A0L7KJP8_OPEBR</name>
<comment type="caution">
    <text evidence="7">The sequence shown here is derived from an EMBL/GenBank/DDBJ whole genome shotgun (WGS) entry which is preliminary data.</text>
</comment>
<dbReference type="Proteomes" id="UP000037510">
    <property type="component" value="Unassembled WGS sequence"/>
</dbReference>
<evidence type="ECO:0000259" key="6">
    <source>
        <dbReference type="PROSITE" id="PS50157"/>
    </source>
</evidence>
<dbReference type="STRING" id="104452.A0A0L7KJP8"/>
<keyword evidence="1" id="KW-0479">Metal-binding</keyword>
<organism evidence="7 8">
    <name type="scientific">Operophtera brumata</name>
    <name type="common">Winter moth</name>
    <name type="synonym">Phalaena brumata</name>
    <dbReference type="NCBI Taxonomy" id="104452"/>
    <lineage>
        <taxon>Eukaryota</taxon>
        <taxon>Metazoa</taxon>
        <taxon>Ecdysozoa</taxon>
        <taxon>Arthropoda</taxon>
        <taxon>Hexapoda</taxon>
        <taxon>Insecta</taxon>
        <taxon>Pterygota</taxon>
        <taxon>Neoptera</taxon>
        <taxon>Endopterygota</taxon>
        <taxon>Lepidoptera</taxon>
        <taxon>Glossata</taxon>
        <taxon>Ditrysia</taxon>
        <taxon>Geometroidea</taxon>
        <taxon>Geometridae</taxon>
        <taxon>Larentiinae</taxon>
        <taxon>Operophtera</taxon>
    </lineage>
</organism>
<evidence type="ECO:0000256" key="5">
    <source>
        <dbReference type="PROSITE-ProRule" id="PRU00042"/>
    </source>
</evidence>
<dbReference type="EMBL" id="JTDY01009586">
    <property type="protein sequence ID" value="KOB63271.1"/>
    <property type="molecule type" value="Genomic_DNA"/>
</dbReference>
<protein>
    <submittedName>
        <fullName evidence="7">Putative zinc finger protein</fullName>
    </submittedName>
</protein>
<feature type="domain" description="C2H2-type" evidence="6">
    <location>
        <begin position="1025"/>
        <end position="1048"/>
    </location>
</feature>
<sequence length="1186" mass="130719">AFDDKGPTVFKENSKEAFSCNIWGEPSSKENEFVLPNFIHESYKIADDGVDYADGGDVRGDSKADPCGTKHATLKELRAHKAAAHAAHVSAKTTYSRLLTARAIKKEEKPDELSCAGELYKTTCSRLLTARAIKKEEMPEELSCAANLNIDMKDNLTSSILQVYDPETIEEAKPKLGNLRSLLSKEGKRKRRDFICPTCKVDQVTEPAFTAHLKIHPLECLTCGNKDTAQHVIDPSSGVSHVRQVLRAASQPTAAHQDASRTQGLQVKTLRNIKDTAQHVIDPSSGVSHVRQVLRAASQPTAAHQDASRTQGLQVRTLPNIKDTAQHVIDPSSGVSHVRQVLRAASQPTAAHQDASRTQGLQAQHVIDPSSGVSHVRQVLRAASQPTAAHQDASRTQGLQIHPLECLTCGKFFARRANLQLHIKTHLGLKDYNKDTAQHVIDPSSGVSHVRQVLRAASQPTAAHQDASRTQGLQAQHVIDPSSGVSHVRQVLRAASQPTAAHQDASRTQGLQIHPLECLTCGKFFARRANLQLHIKTHLGLKDYNKDTAQHVIDPSSGVSHVRQVLRAASQPTAAHQDASRTQGLQAQHVIDPSSGVSHVRQVLRAASQPTAAHQDASRTQGLQIHPLECLTCGKFFARRANLQLHIKTHLGLKDYNKDTAQHVIDPSSGVSHVRQVLRAASQPTAAHQDASRTQGLQAQHVIDPSSGVSHVRQVLRAASQPTAAHQDASRTQGLQIHPLECLTCGKFFARRANLQLHIKTHLGLKDYNKDTAQHVIDPSSGVSHVRQVLRAASQPTAAHQDASRTQGLQAQHVIDPSSGVSHVRQVLRAASQPTAAHQDASRTQGLQIHPLECLTCGKFFARRANLQLHIKTHLGLKDYNKDTAQHVIDPSSGVSHVRQVLRAASQPTAAHQDASRTQGLQVTEPAFTAHLKIHPLECLTCGKFFARRANLQLHIKTHLGLKDYKCDICEKRFMTRQKLGEHHNIHTGRAPYKCTFCDDTFRRYSNMSRAKYLWHKETHADKPRACVYCSDKFVHAASLTRHVRRSHNDLYLSQHTRLKNDNVTCPICKQVCTLFTRSRATCAARTTTSTCRSTRGSRTTTSPVLYASRCVPYSLAHAPRAPLAQRPLLVAAHAAQERQRHLSYMQAGVYLIHSLTRHVRRSHNDLYLSQHTRLKNDNVTCPICK</sequence>
<feature type="domain" description="C2H2-type" evidence="6">
    <location>
        <begin position="852"/>
        <end position="879"/>
    </location>
</feature>
<proteinExistence type="predicted"/>
<feature type="domain" description="C2H2-type" evidence="6">
    <location>
        <begin position="965"/>
        <end position="992"/>
    </location>
</feature>
<feature type="domain" description="C2H2-type" evidence="6">
    <location>
        <begin position="628"/>
        <end position="655"/>
    </location>
</feature>
<feature type="domain" description="C2H2-type" evidence="6">
    <location>
        <begin position="740"/>
        <end position="767"/>
    </location>
</feature>
<feature type="domain" description="C2H2-type" evidence="6">
    <location>
        <begin position="516"/>
        <end position="543"/>
    </location>
</feature>
<evidence type="ECO:0000256" key="2">
    <source>
        <dbReference type="ARBA" id="ARBA00022737"/>
    </source>
</evidence>
<dbReference type="GO" id="GO:0000977">
    <property type="term" value="F:RNA polymerase II transcription regulatory region sequence-specific DNA binding"/>
    <property type="evidence" value="ECO:0007669"/>
    <property type="project" value="TreeGrafter"/>
</dbReference>
<feature type="domain" description="C2H2-type" evidence="6">
    <location>
        <begin position="404"/>
        <end position="431"/>
    </location>
</feature>
<feature type="non-terminal residue" evidence="7">
    <location>
        <position position="1"/>
    </location>
</feature>
<dbReference type="AlphaFoldDB" id="A0A0L7KJP8"/>
<reference evidence="7 8" key="1">
    <citation type="journal article" date="2015" name="Genome Biol. Evol.">
        <title>The genome of winter moth (Operophtera brumata) provides a genomic perspective on sexual dimorphism and phenology.</title>
        <authorList>
            <person name="Derks M.F."/>
            <person name="Smit S."/>
            <person name="Salis L."/>
            <person name="Schijlen E."/>
            <person name="Bossers A."/>
            <person name="Mateman C."/>
            <person name="Pijl A.S."/>
            <person name="de Ridder D."/>
            <person name="Groenen M.A."/>
            <person name="Visser M.E."/>
            <person name="Megens H.J."/>
        </authorList>
    </citation>
    <scope>NUCLEOTIDE SEQUENCE [LARGE SCALE GENOMIC DNA]</scope>
    <source>
        <strain evidence="7">WM2013NL</strain>
        <tissue evidence="7">Head and thorax</tissue>
    </source>
</reference>
<dbReference type="GO" id="GO:0008270">
    <property type="term" value="F:zinc ion binding"/>
    <property type="evidence" value="ECO:0007669"/>
    <property type="project" value="UniProtKB-KW"/>
</dbReference>
<dbReference type="GO" id="GO:0000981">
    <property type="term" value="F:DNA-binding transcription factor activity, RNA polymerase II-specific"/>
    <property type="evidence" value="ECO:0007669"/>
    <property type="project" value="TreeGrafter"/>
</dbReference>
<keyword evidence="2" id="KW-0677">Repeat</keyword>
<dbReference type="PANTHER" id="PTHR24379">
    <property type="entry name" value="KRAB AND ZINC FINGER DOMAIN-CONTAINING"/>
    <property type="match status" value="1"/>
</dbReference>
<keyword evidence="8" id="KW-1185">Reference proteome</keyword>
<dbReference type="GO" id="GO:0005634">
    <property type="term" value="C:nucleus"/>
    <property type="evidence" value="ECO:0007669"/>
    <property type="project" value="TreeGrafter"/>
</dbReference>
<keyword evidence="3 5" id="KW-0863">Zinc-finger</keyword>
<dbReference type="InterPro" id="IPR036236">
    <property type="entry name" value="Znf_C2H2_sf"/>
</dbReference>
<dbReference type="Pfam" id="PF00096">
    <property type="entry name" value="zf-C2H2"/>
    <property type="match status" value="6"/>
</dbReference>
<dbReference type="InterPro" id="IPR013087">
    <property type="entry name" value="Znf_C2H2_type"/>
</dbReference>
<dbReference type="PROSITE" id="PS00028">
    <property type="entry name" value="ZINC_FINGER_C2H2_1"/>
    <property type="match status" value="8"/>
</dbReference>
<keyword evidence="4" id="KW-0862">Zinc</keyword>
<dbReference type="PROSITE" id="PS50157">
    <property type="entry name" value="ZINC_FINGER_C2H2_2"/>
    <property type="match status" value="8"/>
</dbReference>
<dbReference type="Gene3D" id="3.30.160.60">
    <property type="entry name" value="Classic Zinc Finger"/>
    <property type="match status" value="8"/>
</dbReference>
<evidence type="ECO:0000256" key="3">
    <source>
        <dbReference type="ARBA" id="ARBA00022771"/>
    </source>
</evidence>
<evidence type="ECO:0000313" key="8">
    <source>
        <dbReference type="Proteomes" id="UP000037510"/>
    </source>
</evidence>
<evidence type="ECO:0000313" key="7">
    <source>
        <dbReference type="EMBL" id="KOB63271.1"/>
    </source>
</evidence>
<dbReference type="SUPFAM" id="SSF57667">
    <property type="entry name" value="beta-beta-alpha zinc fingers"/>
    <property type="match status" value="7"/>
</dbReference>
<feature type="non-terminal residue" evidence="7">
    <location>
        <position position="1186"/>
    </location>
</feature>
<accession>A0A0L7KJP8</accession>